<dbReference type="GO" id="GO:0003700">
    <property type="term" value="F:DNA-binding transcription factor activity"/>
    <property type="evidence" value="ECO:0000318"/>
    <property type="project" value="GO_Central"/>
</dbReference>
<keyword evidence="1" id="KW-0805">Transcription regulation</keyword>
<feature type="region of interest" description="Disordered" evidence="4">
    <location>
        <begin position="181"/>
        <end position="261"/>
    </location>
</feature>
<dbReference type="OrthoDB" id="1902659at2759"/>
<name>A0A804JSN6_MUSAM</name>
<dbReference type="KEGG" id="mus:103990516"/>
<dbReference type="PROSITE" id="PS50985">
    <property type="entry name" value="GRAS"/>
    <property type="match status" value="1"/>
</dbReference>
<proteinExistence type="inferred from homology"/>
<dbReference type="Gramene" id="Ma07_t05950.2">
    <property type="protein sequence ID" value="Ma07_p05950.2"/>
    <property type="gene ID" value="Ma07_g05950"/>
</dbReference>
<dbReference type="OMA" id="AFPHAGT"/>
<evidence type="ECO:0000256" key="3">
    <source>
        <dbReference type="PROSITE-ProRule" id="PRU01191"/>
    </source>
</evidence>
<dbReference type="GO" id="GO:0043565">
    <property type="term" value="F:sequence-specific DNA binding"/>
    <property type="evidence" value="ECO:0000318"/>
    <property type="project" value="GO_Central"/>
</dbReference>
<dbReference type="AlphaFoldDB" id="A0A804JSN6"/>
<dbReference type="EnsemblPlants" id="Ma07_t05950.2">
    <property type="protein sequence ID" value="Ma07_p05950.2"/>
    <property type="gene ID" value="Ma07_g05950"/>
</dbReference>
<dbReference type="PANTHER" id="PTHR31636">
    <property type="entry name" value="OSJNBA0084A10.13 PROTEIN-RELATED"/>
    <property type="match status" value="1"/>
</dbReference>
<evidence type="ECO:0000313" key="6">
    <source>
        <dbReference type="EnsemblPlants" id="Ma07_p05950.2"/>
    </source>
</evidence>
<dbReference type="FunCoup" id="A0A804JSN6">
    <property type="interactions" value="2038"/>
</dbReference>
<reference evidence="5" key="1">
    <citation type="submission" date="2021-03" db="EMBL/GenBank/DDBJ databases">
        <authorList>
            <consortium name="Genoscope - CEA"/>
            <person name="William W."/>
        </authorList>
    </citation>
    <scope>NUCLEOTIDE SEQUENCE</scope>
    <source>
        <strain evidence="5">Doubled-haploid Pahang</strain>
    </source>
</reference>
<evidence type="ECO:0000313" key="7">
    <source>
        <dbReference type="Proteomes" id="UP000012960"/>
    </source>
</evidence>
<comment type="caution">
    <text evidence="3">Lacks conserved residue(s) required for the propagation of feature annotation.</text>
</comment>
<sequence length="650" mass="71599">MLAGCSSTLLSPRHKLRIDASVQLQACHFQLQEKHCPPQQQKMGTQRLDLPCGFASRKDPLRVALSVEKPAAEARGTSCSFRRNPVTHSSSSSMVARTSSWGGTGEIDGGHGGPWERRRSSKRFHERGSCDDYRAKRTRTGGIAGLVDVEGEVWLPQSTQEPPLVEGEKVFLVPTAASFPLPSSSSHTLVGGSSGPDNDLSTGENPNGKSQSDSSSSSSSAYVSSPEPTKDSSGNTASNGSRIPCSSGVADAGGDGDGSLTEQQGLELVRLLTSCAESISTGNYEAMNFFLARLGEMATPQGTPIHRVVAYYTEALALRVARLRPHMFSVAPPRSLLDPTEDDNAIALRLLDCVSPIPKFLHFTLNERLLKALEGRDRVHIIDFNIKQGLQWPSLFQSLASRRPNPPSHVRITGVGESRQDLQDTGIRLARLAESFNLAFEFHAVVDRLEDVRLWMLHVKREECLAVNCVLTMHKALYDESGKAFMDLLDLIRSTHPEIVVMAEQEAKHNEPNWETRLARSLSYYAAIFDSMDDALPKDSQARIKVEEVFAKEIRNIVACEGDERTERHESFDGWSKLMEDGGFRCLGIGEREMLQSRMILRMYSCEKYSIEKQGEGDGLTLMWLDQPLYTVSAWAPRDVAGSSSMSQPS</sequence>
<dbReference type="GO" id="GO:0006355">
    <property type="term" value="P:regulation of DNA-templated transcription"/>
    <property type="evidence" value="ECO:0000318"/>
    <property type="project" value="GO_Central"/>
</dbReference>
<feature type="region of interest" description="SAW" evidence="3">
    <location>
        <begin position="559"/>
        <end position="636"/>
    </location>
</feature>
<feature type="region of interest" description="PFYRE" evidence="3">
    <location>
        <begin position="465"/>
        <end position="556"/>
    </location>
</feature>
<evidence type="ECO:0000256" key="1">
    <source>
        <dbReference type="ARBA" id="ARBA00023015"/>
    </source>
</evidence>
<dbReference type="InterPro" id="IPR005202">
    <property type="entry name" value="TF_GRAS"/>
</dbReference>
<feature type="compositionally biased region" description="Polar residues" evidence="4">
    <location>
        <begin position="199"/>
        <end position="209"/>
    </location>
</feature>
<gene>
    <name evidence="5" type="ORF">GSMUA_48870.1</name>
</gene>
<dbReference type="GO" id="GO:0005634">
    <property type="term" value="C:nucleus"/>
    <property type="evidence" value="ECO:0000318"/>
    <property type="project" value="GO_Central"/>
</dbReference>
<evidence type="ECO:0000256" key="4">
    <source>
        <dbReference type="SAM" id="MobiDB-lite"/>
    </source>
</evidence>
<feature type="compositionally biased region" description="Low complexity" evidence="4">
    <location>
        <begin position="210"/>
        <end position="225"/>
    </location>
</feature>
<keyword evidence="2" id="KW-0804">Transcription</keyword>
<dbReference type="EMBL" id="HG996473">
    <property type="protein sequence ID" value="CAG1855751.1"/>
    <property type="molecule type" value="Genomic_DNA"/>
</dbReference>
<feature type="region of interest" description="Disordered" evidence="4">
    <location>
        <begin position="76"/>
        <end position="127"/>
    </location>
</feature>
<organism evidence="6 7">
    <name type="scientific">Musa acuminata subsp. malaccensis</name>
    <name type="common">Wild banana</name>
    <name type="synonym">Musa malaccensis</name>
    <dbReference type="NCBI Taxonomy" id="214687"/>
    <lineage>
        <taxon>Eukaryota</taxon>
        <taxon>Viridiplantae</taxon>
        <taxon>Streptophyta</taxon>
        <taxon>Embryophyta</taxon>
        <taxon>Tracheophyta</taxon>
        <taxon>Spermatophyta</taxon>
        <taxon>Magnoliopsida</taxon>
        <taxon>Liliopsida</taxon>
        <taxon>Zingiberales</taxon>
        <taxon>Musaceae</taxon>
        <taxon>Musa</taxon>
    </lineage>
</organism>
<dbReference type="Proteomes" id="UP000012960">
    <property type="component" value="Unplaced"/>
</dbReference>
<feature type="compositionally biased region" description="Low complexity" evidence="4">
    <location>
        <begin position="89"/>
        <end position="100"/>
    </location>
</feature>
<keyword evidence="7" id="KW-1185">Reference proteome</keyword>
<feature type="short sequence motif" description="VHIID" evidence="3">
    <location>
        <begin position="379"/>
        <end position="383"/>
    </location>
</feature>
<comment type="similarity">
    <text evidence="3">Belongs to the GRAS family.</text>
</comment>
<accession>A0A804JSN6</accession>
<dbReference type="Pfam" id="PF03514">
    <property type="entry name" value="GRAS"/>
    <property type="match status" value="1"/>
</dbReference>
<evidence type="ECO:0000256" key="2">
    <source>
        <dbReference type="ARBA" id="ARBA00023163"/>
    </source>
</evidence>
<feature type="compositionally biased region" description="Gly residues" evidence="4">
    <location>
        <begin position="102"/>
        <end position="113"/>
    </location>
</feature>
<protein>
    <submittedName>
        <fullName evidence="5">(wild Malaysian banana) hypothetical protein</fullName>
    </submittedName>
</protein>
<reference evidence="6" key="2">
    <citation type="submission" date="2021-05" db="UniProtKB">
        <authorList>
            <consortium name="EnsemblPlants"/>
        </authorList>
    </citation>
    <scope>IDENTIFICATION</scope>
    <source>
        <strain evidence="6">subsp. malaccensis</strain>
    </source>
</reference>
<feature type="compositionally biased region" description="Polar residues" evidence="4">
    <location>
        <begin position="231"/>
        <end position="241"/>
    </location>
</feature>
<feature type="region of interest" description="Leucine repeat II (LRII)" evidence="3">
    <location>
        <begin position="424"/>
        <end position="456"/>
    </location>
</feature>
<evidence type="ECO:0000313" key="5">
    <source>
        <dbReference type="EMBL" id="CAG1855751.1"/>
    </source>
</evidence>